<dbReference type="Pfam" id="PF07690">
    <property type="entry name" value="MFS_1"/>
    <property type="match status" value="1"/>
</dbReference>
<evidence type="ECO:0000256" key="3">
    <source>
        <dbReference type="ARBA" id="ARBA00022692"/>
    </source>
</evidence>
<feature type="transmembrane region" description="Helical" evidence="7">
    <location>
        <begin position="171"/>
        <end position="192"/>
    </location>
</feature>
<dbReference type="PANTHER" id="PTHR23505:SF79">
    <property type="entry name" value="PROTEIN SPINSTER"/>
    <property type="match status" value="1"/>
</dbReference>
<feature type="transmembrane region" description="Helical" evidence="7">
    <location>
        <begin position="407"/>
        <end position="430"/>
    </location>
</feature>
<evidence type="ECO:0000256" key="5">
    <source>
        <dbReference type="ARBA" id="ARBA00023136"/>
    </source>
</evidence>
<sequence>MTDTPGRRADTAPLSARRRTAPATDTASATADTAAPARPAYRAWVLGMLILVYTFNFVDRQIVGILAPAIKADLGLSDTQLAWMGGVAFALFYTTLGLPVARLADRWSRTGVMTIALALWSAMTALSGLAQSFWQLFLARMGVGIGEAGGVAPAYALIADYFPSHQRARALAIYSLGIPLGGGLAVGVGGVLAETLDWRAAFLIVGLAGVAIAPLFRLTVREPARRAAKPPKPPAAAPASGSASAPASASNPVQNGPVQGGPARADPSEARAAGADGGFGAVLALLRTKPSFWLLSLGAASASMVGYGLMFWLPSFFVRSFADTLPAFFAWAPAVLVPADAGPVRLAGFFYATILLVGGTVGVLAGGILADRLGRTDRAAYARVPAVAFLAILPALVIGLLTHTPAAAFAAFLVLQALSLTWLGPLLSAFQHLVPATMRATASALFLLINNLIGLALGNLLIGALSDALAARFGAESLRYAMLSGAGLYLVAALLLLWAARHLSRDWHDPAN</sequence>
<organism evidence="9 10">
    <name type="scientific">Rhodothalassium salexigens DSM 2132</name>
    <dbReference type="NCBI Taxonomy" id="1188247"/>
    <lineage>
        <taxon>Bacteria</taxon>
        <taxon>Pseudomonadati</taxon>
        <taxon>Pseudomonadota</taxon>
        <taxon>Alphaproteobacteria</taxon>
        <taxon>Rhodothalassiales</taxon>
        <taxon>Rhodothalassiaceae</taxon>
        <taxon>Rhodothalassium</taxon>
    </lineage>
</organism>
<evidence type="ECO:0000256" key="7">
    <source>
        <dbReference type="SAM" id="Phobius"/>
    </source>
</evidence>
<feature type="transmembrane region" description="Helical" evidence="7">
    <location>
        <begin position="292"/>
        <end position="313"/>
    </location>
</feature>
<feature type="transmembrane region" description="Helical" evidence="7">
    <location>
        <begin position="41"/>
        <end position="58"/>
    </location>
</feature>
<evidence type="ECO:0000313" key="9">
    <source>
        <dbReference type="EMBL" id="TCP35357.1"/>
    </source>
</evidence>
<dbReference type="InterPro" id="IPR020846">
    <property type="entry name" value="MFS_dom"/>
</dbReference>
<feature type="transmembrane region" description="Helical" evidence="7">
    <location>
        <begin position="137"/>
        <end position="159"/>
    </location>
</feature>
<feature type="transmembrane region" description="Helical" evidence="7">
    <location>
        <begin position="81"/>
        <end position="100"/>
    </location>
</feature>
<dbReference type="CDD" id="cd17328">
    <property type="entry name" value="MFS_spinster_like"/>
    <property type="match status" value="1"/>
</dbReference>
<dbReference type="InterPro" id="IPR044770">
    <property type="entry name" value="MFS_spinster-like"/>
</dbReference>
<keyword evidence="10" id="KW-1185">Reference proteome</keyword>
<feature type="compositionally biased region" description="Low complexity" evidence="6">
    <location>
        <begin position="237"/>
        <end position="250"/>
    </location>
</feature>
<dbReference type="InterPro" id="IPR011701">
    <property type="entry name" value="MFS"/>
</dbReference>
<dbReference type="InParanoid" id="A0A4R2PJ52"/>
<dbReference type="EMBL" id="SLXO01000004">
    <property type="protein sequence ID" value="TCP35357.1"/>
    <property type="molecule type" value="Genomic_DNA"/>
</dbReference>
<dbReference type="Proteomes" id="UP000295399">
    <property type="component" value="Unassembled WGS sequence"/>
</dbReference>
<feature type="domain" description="Major facilitator superfamily (MFS) profile" evidence="8">
    <location>
        <begin position="45"/>
        <end position="504"/>
    </location>
</feature>
<feature type="transmembrane region" description="Helical" evidence="7">
    <location>
        <begin position="478"/>
        <end position="500"/>
    </location>
</feature>
<dbReference type="FunCoup" id="A0A4R2PJ52">
    <property type="interactions" value="213"/>
</dbReference>
<evidence type="ECO:0000259" key="8">
    <source>
        <dbReference type="PROSITE" id="PS50850"/>
    </source>
</evidence>
<evidence type="ECO:0000256" key="2">
    <source>
        <dbReference type="ARBA" id="ARBA00022448"/>
    </source>
</evidence>
<name>A0A4R2PJ52_RHOSA</name>
<dbReference type="AlphaFoldDB" id="A0A4R2PJ52"/>
<dbReference type="GO" id="GO:0022857">
    <property type="term" value="F:transmembrane transporter activity"/>
    <property type="evidence" value="ECO:0007669"/>
    <property type="project" value="InterPro"/>
</dbReference>
<protein>
    <submittedName>
        <fullName evidence="9">Sugar phosphate permease</fullName>
    </submittedName>
</protein>
<dbReference type="InterPro" id="IPR036259">
    <property type="entry name" value="MFS_trans_sf"/>
</dbReference>
<dbReference type="PROSITE" id="PS50850">
    <property type="entry name" value="MFS"/>
    <property type="match status" value="1"/>
</dbReference>
<dbReference type="SUPFAM" id="SSF103473">
    <property type="entry name" value="MFS general substrate transporter"/>
    <property type="match status" value="1"/>
</dbReference>
<accession>A0A4R2PJ52</accession>
<keyword evidence="4 7" id="KW-1133">Transmembrane helix</keyword>
<keyword evidence="5 7" id="KW-0472">Membrane</keyword>
<evidence type="ECO:0000256" key="1">
    <source>
        <dbReference type="ARBA" id="ARBA00004141"/>
    </source>
</evidence>
<keyword evidence="3 7" id="KW-0812">Transmembrane</keyword>
<dbReference type="GO" id="GO:0016020">
    <property type="term" value="C:membrane"/>
    <property type="evidence" value="ECO:0007669"/>
    <property type="project" value="UniProtKB-SubCell"/>
</dbReference>
<feature type="transmembrane region" description="Helical" evidence="7">
    <location>
        <begin position="198"/>
        <end position="216"/>
    </location>
</feature>
<dbReference type="Gene3D" id="1.20.1250.20">
    <property type="entry name" value="MFS general substrate transporter like domains"/>
    <property type="match status" value="1"/>
</dbReference>
<keyword evidence="2" id="KW-0813">Transport</keyword>
<feature type="compositionally biased region" description="Low complexity" evidence="6">
    <location>
        <begin position="21"/>
        <end position="31"/>
    </location>
</feature>
<feature type="compositionally biased region" description="Basic and acidic residues" evidence="6">
    <location>
        <begin position="1"/>
        <end position="10"/>
    </location>
</feature>
<evidence type="ECO:0000313" key="10">
    <source>
        <dbReference type="Proteomes" id="UP000295399"/>
    </source>
</evidence>
<feature type="transmembrane region" description="Helical" evidence="7">
    <location>
        <begin position="442"/>
        <end position="466"/>
    </location>
</feature>
<dbReference type="PANTHER" id="PTHR23505">
    <property type="entry name" value="SPINSTER"/>
    <property type="match status" value="1"/>
</dbReference>
<evidence type="ECO:0000256" key="6">
    <source>
        <dbReference type="SAM" id="MobiDB-lite"/>
    </source>
</evidence>
<gene>
    <name evidence="9" type="ORF">EV659_104209</name>
</gene>
<dbReference type="OrthoDB" id="7497327at2"/>
<comment type="subcellular location">
    <subcellularLocation>
        <location evidence="1">Membrane</location>
        <topology evidence="1">Multi-pass membrane protein</topology>
    </subcellularLocation>
</comment>
<feature type="transmembrane region" description="Helical" evidence="7">
    <location>
        <begin position="112"/>
        <end position="131"/>
    </location>
</feature>
<feature type="transmembrane region" description="Helical" evidence="7">
    <location>
        <begin position="348"/>
        <end position="369"/>
    </location>
</feature>
<feature type="transmembrane region" description="Helical" evidence="7">
    <location>
        <begin position="381"/>
        <end position="401"/>
    </location>
</feature>
<feature type="region of interest" description="Disordered" evidence="6">
    <location>
        <begin position="226"/>
        <end position="272"/>
    </location>
</feature>
<comment type="caution">
    <text evidence="9">The sequence shown here is derived from an EMBL/GenBank/DDBJ whole genome shotgun (WGS) entry which is preliminary data.</text>
</comment>
<feature type="region of interest" description="Disordered" evidence="6">
    <location>
        <begin position="1"/>
        <end position="31"/>
    </location>
</feature>
<reference evidence="9 10" key="1">
    <citation type="submission" date="2019-03" db="EMBL/GenBank/DDBJ databases">
        <title>Genomic Encyclopedia of Type Strains, Phase IV (KMG-IV): sequencing the most valuable type-strain genomes for metagenomic binning, comparative biology and taxonomic classification.</title>
        <authorList>
            <person name="Goeker M."/>
        </authorList>
    </citation>
    <scope>NUCLEOTIDE SEQUENCE [LARGE SCALE GENOMIC DNA]</scope>
    <source>
        <strain evidence="9 10">DSM 2132</strain>
    </source>
</reference>
<proteinExistence type="predicted"/>
<evidence type="ECO:0000256" key="4">
    <source>
        <dbReference type="ARBA" id="ARBA00022989"/>
    </source>
</evidence>